<dbReference type="AlphaFoldDB" id="A0A0P7A965"/>
<reference evidence="1 2" key="1">
    <citation type="submission" date="2015-09" db="EMBL/GenBank/DDBJ databases">
        <title>Genome sequence of the marine flavobacterium Croceitalea dokdonensis DOKDO 023 that contains proton- and sodium-pumping rhodopsins.</title>
        <authorList>
            <person name="Kwon S.-K."/>
            <person name="Lee H.K."/>
            <person name="Kwak M.-J."/>
            <person name="Kim J.F."/>
        </authorList>
    </citation>
    <scope>NUCLEOTIDE SEQUENCE [LARGE SCALE GENOMIC DNA]</scope>
    <source>
        <strain evidence="1 2">DOKDO 023</strain>
    </source>
</reference>
<sequence length="43" mass="5085">MIFKIQQPKPRPENIPTLILSMDKVWTTVTRCVQIGHGQERFF</sequence>
<name>A0A0P7A965_9FLAO</name>
<keyword evidence="2" id="KW-1185">Reference proteome</keyword>
<protein>
    <submittedName>
        <fullName evidence="1">Uncharacterized protein</fullName>
    </submittedName>
</protein>
<organism evidence="1 2">
    <name type="scientific">Croceitalea dokdonensis DOKDO 023</name>
    <dbReference type="NCBI Taxonomy" id="1300341"/>
    <lineage>
        <taxon>Bacteria</taxon>
        <taxon>Pseudomonadati</taxon>
        <taxon>Bacteroidota</taxon>
        <taxon>Flavobacteriia</taxon>
        <taxon>Flavobacteriales</taxon>
        <taxon>Flavobacteriaceae</taxon>
        <taxon>Croceitalea</taxon>
    </lineage>
</organism>
<proteinExistence type="predicted"/>
<dbReference type="STRING" id="1300341.I595_274"/>
<dbReference type="Proteomes" id="UP000050280">
    <property type="component" value="Unassembled WGS sequence"/>
</dbReference>
<accession>A0A0P7A965</accession>
<comment type="caution">
    <text evidence="1">The sequence shown here is derived from an EMBL/GenBank/DDBJ whole genome shotgun (WGS) entry which is preliminary data.</text>
</comment>
<dbReference type="EMBL" id="LDJX01000001">
    <property type="protein sequence ID" value="KPM33371.1"/>
    <property type="molecule type" value="Genomic_DNA"/>
</dbReference>
<gene>
    <name evidence="1" type="ORF">I595_274</name>
</gene>
<evidence type="ECO:0000313" key="2">
    <source>
        <dbReference type="Proteomes" id="UP000050280"/>
    </source>
</evidence>
<evidence type="ECO:0000313" key="1">
    <source>
        <dbReference type="EMBL" id="KPM33371.1"/>
    </source>
</evidence>